<gene>
    <name evidence="1" type="ORF">NP493_400g00014</name>
</gene>
<sequence>MQTGQFTSTHTDVSSLTQTHNCVIIDTDITVSSLAQWKRCISTDVEAAVSPPVLTDTVDNDRTTPTETELLYVSPSTLTAVLPLTLNYVNFDIKRTMSPPSLSERCAINPDPSLKCIYLVCVAVN</sequence>
<dbReference type="EMBL" id="JAODUO010000400">
    <property type="protein sequence ID" value="KAK2181395.1"/>
    <property type="molecule type" value="Genomic_DNA"/>
</dbReference>
<name>A0AAD9L2K2_RIDPI</name>
<proteinExistence type="predicted"/>
<evidence type="ECO:0000313" key="2">
    <source>
        <dbReference type="Proteomes" id="UP001209878"/>
    </source>
</evidence>
<organism evidence="1 2">
    <name type="scientific">Ridgeia piscesae</name>
    <name type="common">Tubeworm</name>
    <dbReference type="NCBI Taxonomy" id="27915"/>
    <lineage>
        <taxon>Eukaryota</taxon>
        <taxon>Metazoa</taxon>
        <taxon>Spiralia</taxon>
        <taxon>Lophotrochozoa</taxon>
        <taxon>Annelida</taxon>
        <taxon>Polychaeta</taxon>
        <taxon>Sedentaria</taxon>
        <taxon>Canalipalpata</taxon>
        <taxon>Sabellida</taxon>
        <taxon>Siboglinidae</taxon>
        <taxon>Ridgeia</taxon>
    </lineage>
</organism>
<dbReference type="Proteomes" id="UP001209878">
    <property type="component" value="Unassembled WGS sequence"/>
</dbReference>
<dbReference type="AlphaFoldDB" id="A0AAD9L2K2"/>
<evidence type="ECO:0000313" key="1">
    <source>
        <dbReference type="EMBL" id="KAK2181395.1"/>
    </source>
</evidence>
<comment type="caution">
    <text evidence="1">The sequence shown here is derived from an EMBL/GenBank/DDBJ whole genome shotgun (WGS) entry which is preliminary data.</text>
</comment>
<protein>
    <submittedName>
        <fullName evidence="1">Uncharacterized protein</fullName>
    </submittedName>
</protein>
<keyword evidence="2" id="KW-1185">Reference proteome</keyword>
<accession>A0AAD9L2K2</accession>
<reference evidence="1" key="1">
    <citation type="journal article" date="2023" name="Mol. Biol. Evol.">
        <title>Third-Generation Sequencing Reveals the Adaptive Role of the Epigenome in Three Deep-Sea Polychaetes.</title>
        <authorList>
            <person name="Perez M."/>
            <person name="Aroh O."/>
            <person name="Sun Y."/>
            <person name="Lan Y."/>
            <person name="Juniper S.K."/>
            <person name="Young C.R."/>
            <person name="Angers B."/>
            <person name="Qian P.Y."/>
        </authorList>
    </citation>
    <scope>NUCLEOTIDE SEQUENCE</scope>
    <source>
        <strain evidence="1">R07B-5</strain>
    </source>
</reference>